<feature type="domain" description="GHMP kinase C-terminal" evidence="7">
    <location>
        <begin position="227"/>
        <end position="290"/>
    </location>
</feature>
<dbReference type="InterPro" id="IPR013750">
    <property type="entry name" value="GHMP_kinase_C_dom"/>
</dbReference>
<dbReference type="PIRSF" id="PIRSF036406">
    <property type="entry name" value="Hept_kin"/>
    <property type="match status" value="1"/>
</dbReference>
<keyword evidence="3" id="KW-0418">Kinase</keyword>
<keyword evidence="1" id="KW-0808">Transferase</keyword>
<dbReference type="SUPFAM" id="SSF54211">
    <property type="entry name" value="Ribosomal protein S5 domain 2-like"/>
    <property type="match status" value="1"/>
</dbReference>
<dbReference type="Gene3D" id="3.30.230.120">
    <property type="match status" value="1"/>
</dbReference>
<evidence type="ECO:0000256" key="1">
    <source>
        <dbReference type="ARBA" id="ARBA00022679"/>
    </source>
</evidence>
<evidence type="ECO:0000259" key="6">
    <source>
        <dbReference type="Pfam" id="PF00288"/>
    </source>
</evidence>
<evidence type="ECO:0000256" key="4">
    <source>
        <dbReference type="ARBA" id="ARBA00022840"/>
    </source>
</evidence>
<evidence type="ECO:0000313" key="8">
    <source>
        <dbReference type="EMBL" id="UJF31862.1"/>
    </source>
</evidence>
<dbReference type="InterPro" id="IPR001174">
    <property type="entry name" value="HddA/FKP"/>
</dbReference>
<keyword evidence="2" id="KW-0547">Nucleotide-binding</keyword>
<keyword evidence="9" id="KW-1185">Reference proteome</keyword>
<dbReference type="PRINTS" id="PR00960">
    <property type="entry name" value="LMBPPROTEIN"/>
</dbReference>
<evidence type="ECO:0000259" key="7">
    <source>
        <dbReference type="Pfam" id="PF08544"/>
    </source>
</evidence>
<dbReference type="PANTHER" id="PTHR32463:SF0">
    <property type="entry name" value="L-FUCOSE KINASE"/>
    <property type="match status" value="1"/>
</dbReference>
<dbReference type="Pfam" id="PF00288">
    <property type="entry name" value="GHMP_kinases_N"/>
    <property type="match status" value="1"/>
</dbReference>
<feature type="domain" description="GHMP kinase N-terminal" evidence="6">
    <location>
        <begin position="73"/>
        <end position="155"/>
    </location>
</feature>
<accession>A0ABY3SDG8</accession>
<keyword evidence="4" id="KW-0067">ATP-binding</keyword>
<dbReference type="RefSeq" id="WP_235118207.1">
    <property type="nucleotide sequence ID" value="NZ_CP090978.1"/>
</dbReference>
<dbReference type="InterPro" id="IPR036554">
    <property type="entry name" value="GHMP_kinase_C_sf"/>
</dbReference>
<dbReference type="PANTHER" id="PTHR32463">
    <property type="entry name" value="L-FUCOSE KINASE"/>
    <property type="match status" value="1"/>
</dbReference>
<comment type="similarity">
    <text evidence="5">Belongs to the GHMP kinase family.</text>
</comment>
<dbReference type="Proteomes" id="UP001649230">
    <property type="component" value="Chromosome"/>
</dbReference>
<proteinExistence type="inferred from homology"/>
<dbReference type="InterPro" id="IPR006204">
    <property type="entry name" value="GHMP_kinase_N_dom"/>
</dbReference>
<name>A0ABY3SDG8_9BACL</name>
<dbReference type="SUPFAM" id="SSF55060">
    <property type="entry name" value="GHMP Kinase, C-terminal domain"/>
    <property type="match status" value="1"/>
</dbReference>
<evidence type="ECO:0008006" key="10">
    <source>
        <dbReference type="Google" id="ProtNLM"/>
    </source>
</evidence>
<evidence type="ECO:0000256" key="5">
    <source>
        <dbReference type="ARBA" id="ARBA00038121"/>
    </source>
</evidence>
<protein>
    <recommendedName>
        <fullName evidence="10">GHMP kinase</fullName>
    </recommendedName>
</protein>
<dbReference type="InterPro" id="IPR014606">
    <property type="entry name" value="Heptose_7-P_kinase"/>
</dbReference>
<gene>
    <name evidence="8" type="ORF">L0M14_19150</name>
</gene>
<dbReference type="Pfam" id="PF08544">
    <property type="entry name" value="GHMP_kinases_C"/>
    <property type="match status" value="1"/>
</dbReference>
<sequence>MIISQTPLRISFTGGGTDIPGFYTAFEGAVISTTINKYIYVAVKPRFDRRIRVVTTQIEEVTQVEEIKHDLVREALKKTAVHSGVEIVILADVPAEGSGLGSSGALTVGLLNALYTYQGKDVSAEELAEQACEIEIEQLKQPIGKQDQYAAALGGLRYYHFHKNGSVVSEYIQIAETQKQDMQKNLLLFYSGITRSASAILQRQGEQLEQKKDYLLQIKEQCALLKREIETGCHSTLGSILHEGWQWKKQLADGITNPQIDNWYETALQAGALGGKIAGAGGGGFLMLYAEQDIHSRLRDELPLQEMDFGFDNRGTRIILGNEGAGEQSRLYF</sequence>
<dbReference type="EMBL" id="CP090978">
    <property type="protein sequence ID" value="UJF31862.1"/>
    <property type="molecule type" value="Genomic_DNA"/>
</dbReference>
<dbReference type="InterPro" id="IPR020568">
    <property type="entry name" value="Ribosomal_Su5_D2-typ_SF"/>
</dbReference>
<evidence type="ECO:0000313" key="9">
    <source>
        <dbReference type="Proteomes" id="UP001649230"/>
    </source>
</evidence>
<dbReference type="InterPro" id="IPR052203">
    <property type="entry name" value="GHMP_Kinase-Related"/>
</dbReference>
<organism evidence="8 9">
    <name type="scientific">Paenibacillus hexagrammi</name>
    <dbReference type="NCBI Taxonomy" id="2908839"/>
    <lineage>
        <taxon>Bacteria</taxon>
        <taxon>Bacillati</taxon>
        <taxon>Bacillota</taxon>
        <taxon>Bacilli</taxon>
        <taxon>Bacillales</taxon>
        <taxon>Paenibacillaceae</taxon>
        <taxon>Paenibacillus</taxon>
    </lineage>
</organism>
<evidence type="ECO:0000256" key="2">
    <source>
        <dbReference type="ARBA" id="ARBA00022741"/>
    </source>
</evidence>
<evidence type="ECO:0000256" key="3">
    <source>
        <dbReference type="ARBA" id="ARBA00022777"/>
    </source>
</evidence>
<reference evidence="8 9" key="1">
    <citation type="journal article" date="2024" name="Int. J. Syst. Evol. Microbiol.">
        <title>Paenibacillus hexagrammi sp. nov., a novel bacterium isolated from the gut content of Hexagrammos agrammus.</title>
        <authorList>
            <person name="Jung H.K."/>
            <person name="Kim D.G."/>
            <person name="Zin H."/>
            <person name="Park J."/>
            <person name="Jung H."/>
            <person name="Kim Y.O."/>
            <person name="Kong H.J."/>
            <person name="Kim J.W."/>
            <person name="Kim Y.S."/>
        </authorList>
    </citation>
    <scope>NUCLEOTIDE SEQUENCE [LARGE SCALE GENOMIC DNA]</scope>
    <source>
        <strain evidence="8 9">YPD9-1</strain>
    </source>
</reference>